<feature type="transmembrane region" description="Helical" evidence="7">
    <location>
        <begin position="61"/>
        <end position="87"/>
    </location>
</feature>
<name>A0A6M8HSG1_9PROT</name>
<dbReference type="InterPro" id="IPR005828">
    <property type="entry name" value="MFS_sugar_transport-like"/>
</dbReference>
<proteinExistence type="inferred from homology"/>
<keyword evidence="6 7" id="KW-0472">Membrane</keyword>
<evidence type="ECO:0000256" key="6">
    <source>
        <dbReference type="ARBA" id="ARBA00023136"/>
    </source>
</evidence>
<dbReference type="PROSITE" id="PS50850">
    <property type="entry name" value="MFS"/>
    <property type="match status" value="1"/>
</dbReference>
<dbReference type="PANTHER" id="PTHR23511">
    <property type="entry name" value="SYNAPTIC VESICLE GLYCOPROTEIN 2"/>
    <property type="match status" value="1"/>
</dbReference>
<comment type="subcellular location">
    <subcellularLocation>
        <location evidence="1">Membrane</location>
        <topology evidence="1">Multi-pass membrane protein</topology>
    </subcellularLocation>
</comment>
<accession>A0A6M8HSG1</accession>
<dbReference type="AlphaFoldDB" id="A0A6M8HSG1"/>
<gene>
    <name evidence="9" type="ORF">HN018_15655</name>
</gene>
<organism evidence="9 10">
    <name type="scientific">Lichenicola cladoniae</name>
    <dbReference type="NCBI Taxonomy" id="1484109"/>
    <lineage>
        <taxon>Bacteria</taxon>
        <taxon>Pseudomonadati</taxon>
        <taxon>Pseudomonadota</taxon>
        <taxon>Alphaproteobacteria</taxon>
        <taxon>Acetobacterales</taxon>
        <taxon>Acetobacteraceae</taxon>
        <taxon>Lichenicola</taxon>
    </lineage>
</organism>
<evidence type="ECO:0000313" key="9">
    <source>
        <dbReference type="EMBL" id="QKE91288.1"/>
    </source>
</evidence>
<feature type="transmembrane region" description="Helical" evidence="7">
    <location>
        <begin position="314"/>
        <end position="332"/>
    </location>
</feature>
<evidence type="ECO:0000259" key="8">
    <source>
        <dbReference type="PROSITE" id="PS50850"/>
    </source>
</evidence>
<keyword evidence="4 7" id="KW-0812">Transmembrane</keyword>
<feature type="transmembrane region" description="Helical" evidence="7">
    <location>
        <begin position="24"/>
        <end position="41"/>
    </location>
</feature>
<feature type="transmembrane region" description="Helical" evidence="7">
    <location>
        <begin position="439"/>
        <end position="458"/>
    </location>
</feature>
<dbReference type="InterPro" id="IPR020846">
    <property type="entry name" value="MFS_dom"/>
</dbReference>
<feature type="transmembrane region" description="Helical" evidence="7">
    <location>
        <begin position="370"/>
        <end position="393"/>
    </location>
</feature>
<feature type="transmembrane region" description="Helical" evidence="7">
    <location>
        <begin position="279"/>
        <end position="302"/>
    </location>
</feature>
<reference evidence="9 10" key="1">
    <citation type="journal article" date="2014" name="World J. Microbiol. Biotechnol.">
        <title>Biodiversity and physiological characteristics of Antarctic and Arctic lichens-associated bacteria.</title>
        <authorList>
            <person name="Lee Y.M."/>
            <person name="Kim E.H."/>
            <person name="Lee H.K."/>
            <person name="Hong S.G."/>
        </authorList>
    </citation>
    <scope>NUCLEOTIDE SEQUENCE [LARGE SCALE GENOMIC DNA]</scope>
    <source>
        <strain evidence="9 10">PAMC 26569</strain>
    </source>
</reference>
<dbReference type="PANTHER" id="PTHR23511:SF34">
    <property type="entry name" value="SYNAPTIC VESICLE GLYCOPROTEIN 2"/>
    <property type="match status" value="1"/>
</dbReference>
<feature type="domain" description="Major facilitator superfamily (MFS) profile" evidence="8">
    <location>
        <begin position="31"/>
        <end position="465"/>
    </location>
</feature>
<dbReference type="SUPFAM" id="SSF103473">
    <property type="entry name" value="MFS general substrate transporter"/>
    <property type="match status" value="1"/>
</dbReference>
<feature type="transmembrane region" description="Helical" evidence="7">
    <location>
        <begin position="99"/>
        <end position="120"/>
    </location>
</feature>
<dbReference type="GO" id="GO:0016020">
    <property type="term" value="C:membrane"/>
    <property type="evidence" value="ECO:0007669"/>
    <property type="project" value="UniProtKB-SubCell"/>
</dbReference>
<keyword evidence="3" id="KW-0813">Transport</keyword>
<sequence length="478" mass="51351">MSNLAAPLPPIITNIPARLDRLPWCRFHVLVVAALGITWILDGLEVTIVGSIGPALESPSALGLTAADIGMAASLYLAGAVFGALVFGWLTDRVGRKRIFNITLGLYILSVLLTACSWNIWSFVLFRFMTGVGIGGEYAAINSAIDELIPAKLRGRVDLLVNGSFWIGAAVGAAGSLMLIRDDGSFPGGWRYGFAIGGVLGLFVLLLRKWVPESPRWLLTHGRNDEALEITHGIERRVQEATDCHLPPVEQALTVHPQVVFPFSMIAKAMLKDYKMRSLLVLLLMAAQAFLYNAVFFTYGQVLTHHEGVMPHQVGMYILPLAIGNVLGPVLLGPLFDTVGRRRMIFATYSISGLLMIVVAWAFAQGHLTAITQTIGWVAIFFFASPAASAAYLTASEIFPLETRAMAISTFYVLGTLIGGVGAPYLFGRLIDMGGRMPLALGYGGAAALMIAAGLMALRYGVDAEGKSLEDIARPLSG</sequence>
<evidence type="ECO:0000256" key="2">
    <source>
        <dbReference type="ARBA" id="ARBA00010992"/>
    </source>
</evidence>
<keyword evidence="5 7" id="KW-1133">Transmembrane helix</keyword>
<evidence type="ECO:0000256" key="5">
    <source>
        <dbReference type="ARBA" id="ARBA00022989"/>
    </source>
</evidence>
<evidence type="ECO:0000313" key="10">
    <source>
        <dbReference type="Proteomes" id="UP000500767"/>
    </source>
</evidence>
<dbReference type="CDD" id="cd17316">
    <property type="entry name" value="MFS_SV2_like"/>
    <property type="match status" value="1"/>
</dbReference>
<dbReference type="RefSeq" id="WP_171833188.1">
    <property type="nucleotide sequence ID" value="NZ_CP053708.1"/>
</dbReference>
<protein>
    <submittedName>
        <fullName evidence="9">MFS transporter</fullName>
    </submittedName>
</protein>
<dbReference type="GO" id="GO:0022857">
    <property type="term" value="F:transmembrane transporter activity"/>
    <property type="evidence" value="ECO:0007669"/>
    <property type="project" value="InterPro"/>
</dbReference>
<dbReference type="Proteomes" id="UP000500767">
    <property type="component" value="Chromosome"/>
</dbReference>
<dbReference type="Gene3D" id="1.20.1250.20">
    <property type="entry name" value="MFS general substrate transporter like domains"/>
    <property type="match status" value="1"/>
</dbReference>
<evidence type="ECO:0000256" key="7">
    <source>
        <dbReference type="SAM" id="Phobius"/>
    </source>
</evidence>
<dbReference type="InterPro" id="IPR036259">
    <property type="entry name" value="MFS_trans_sf"/>
</dbReference>
<evidence type="ECO:0000256" key="3">
    <source>
        <dbReference type="ARBA" id="ARBA00022448"/>
    </source>
</evidence>
<comment type="similarity">
    <text evidence="2">Belongs to the major facilitator superfamily. Sugar transporter (TC 2.A.1.1) family.</text>
</comment>
<feature type="transmembrane region" description="Helical" evidence="7">
    <location>
        <begin position="344"/>
        <end position="364"/>
    </location>
</feature>
<dbReference type="EMBL" id="CP053708">
    <property type="protein sequence ID" value="QKE91288.1"/>
    <property type="molecule type" value="Genomic_DNA"/>
</dbReference>
<evidence type="ECO:0000256" key="1">
    <source>
        <dbReference type="ARBA" id="ARBA00004141"/>
    </source>
</evidence>
<feature type="transmembrane region" description="Helical" evidence="7">
    <location>
        <begin position="192"/>
        <end position="211"/>
    </location>
</feature>
<dbReference type="Pfam" id="PF00083">
    <property type="entry name" value="Sugar_tr"/>
    <property type="match status" value="1"/>
</dbReference>
<feature type="transmembrane region" description="Helical" evidence="7">
    <location>
        <begin position="405"/>
        <end position="427"/>
    </location>
</feature>
<keyword evidence="10" id="KW-1185">Reference proteome</keyword>
<dbReference type="KEGG" id="lck:HN018_15655"/>
<evidence type="ECO:0000256" key="4">
    <source>
        <dbReference type="ARBA" id="ARBA00022692"/>
    </source>
</evidence>